<organism evidence="5 6">
    <name type="scientific">Sinobaca qinghaiensis</name>
    <dbReference type="NCBI Taxonomy" id="342944"/>
    <lineage>
        <taxon>Bacteria</taxon>
        <taxon>Bacillati</taxon>
        <taxon>Bacillota</taxon>
        <taxon>Bacilli</taxon>
        <taxon>Bacillales</taxon>
        <taxon>Sporolactobacillaceae</taxon>
        <taxon>Sinobaca</taxon>
    </lineage>
</organism>
<evidence type="ECO:0000313" key="6">
    <source>
        <dbReference type="Proteomes" id="UP000285120"/>
    </source>
</evidence>
<sequence length="394" mass="42999">MAVFEPSHLLNRLPEQFFATLTRKVQKLQKEGVTLINLGQGNPDRAAPAPIVEKMQEAAADPANHKYSPFRGYASLKQAAAAFYKKEYDVDLDPETEIAILFGSKAGLVELSQCLLNEGDTALLPDPGYPDYLSGIALAKAESAFMPLLEKNGFLPDYTAISEETWKKAKALFLNYPNNPTAAGADPAFFEDTVKYAEKHHVCVIHDFAYGALGFDGVKPPSFLQTPGAKETGVELYTLSKTYNMAGWRVAVAAGNASVIESLNLLQDHMYVSIFGAVQEAAAFAFTSDQTEVHEQAVIYEKRRDVFLEELEKGGIKASPSAGTFFVWLAVPKGWTSAAYAEMLLEKARIVTAPGSGFGSKGEGYIRISLLESEEQLQEAARRIAEQTKALHSV</sequence>
<comment type="cofactor">
    <cofactor evidence="1">
        <name>pyridoxal 5'-phosphate</name>
        <dbReference type="ChEBI" id="CHEBI:597326"/>
    </cofactor>
</comment>
<dbReference type="EMBL" id="RAPK01000006">
    <property type="protein sequence ID" value="RKD76142.1"/>
    <property type="molecule type" value="Genomic_DNA"/>
</dbReference>
<dbReference type="Pfam" id="PF00155">
    <property type="entry name" value="Aminotran_1_2"/>
    <property type="match status" value="1"/>
</dbReference>
<dbReference type="GO" id="GO:0008483">
    <property type="term" value="F:transaminase activity"/>
    <property type="evidence" value="ECO:0007669"/>
    <property type="project" value="UniProtKB-KW"/>
</dbReference>
<keyword evidence="6" id="KW-1185">Reference proteome</keyword>
<dbReference type="Proteomes" id="UP000285120">
    <property type="component" value="Unassembled WGS sequence"/>
</dbReference>
<keyword evidence="3 5" id="KW-0808">Transferase</keyword>
<accession>A0A419V7V4</accession>
<proteinExistence type="predicted"/>
<evidence type="ECO:0000259" key="4">
    <source>
        <dbReference type="Pfam" id="PF00155"/>
    </source>
</evidence>
<dbReference type="AlphaFoldDB" id="A0A419V7V4"/>
<dbReference type="GO" id="GO:0030170">
    <property type="term" value="F:pyridoxal phosphate binding"/>
    <property type="evidence" value="ECO:0007669"/>
    <property type="project" value="InterPro"/>
</dbReference>
<dbReference type="InterPro" id="IPR015422">
    <property type="entry name" value="PyrdxlP-dep_Trfase_small"/>
</dbReference>
<dbReference type="InterPro" id="IPR015421">
    <property type="entry name" value="PyrdxlP-dep_Trfase_major"/>
</dbReference>
<dbReference type="InterPro" id="IPR015424">
    <property type="entry name" value="PyrdxlP-dep_Trfase"/>
</dbReference>
<dbReference type="InterPro" id="IPR004839">
    <property type="entry name" value="Aminotransferase_I/II_large"/>
</dbReference>
<dbReference type="OrthoDB" id="9802328at2"/>
<evidence type="ECO:0000256" key="1">
    <source>
        <dbReference type="ARBA" id="ARBA00001933"/>
    </source>
</evidence>
<name>A0A419V7V4_9BACL</name>
<dbReference type="NCBIfam" id="NF005977">
    <property type="entry name" value="PRK08068.1"/>
    <property type="match status" value="1"/>
</dbReference>
<dbReference type="Gene3D" id="3.90.1150.10">
    <property type="entry name" value="Aspartate Aminotransferase, domain 1"/>
    <property type="match status" value="1"/>
</dbReference>
<gene>
    <name evidence="5" type="ORF">ATL39_0354</name>
</gene>
<dbReference type="RefSeq" id="WP_120191558.1">
    <property type="nucleotide sequence ID" value="NZ_RAPK01000006.1"/>
</dbReference>
<feature type="domain" description="Aminotransferase class I/classII large" evidence="4">
    <location>
        <begin position="35"/>
        <end position="384"/>
    </location>
</feature>
<dbReference type="SUPFAM" id="SSF53383">
    <property type="entry name" value="PLP-dependent transferases"/>
    <property type="match status" value="1"/>
</dbReference>
<dbReference type="CDD" id="cd00609">
    <property type="entry name" value="AAT_like"/>
    <property type="match status" value="1"/>
</dbReference>
<evidence type="ECO:0000313" key="5">
    <source>
        <dbReference type="EMBL" id="RKD76142.1"/>
    </source>
</evidence>
<evidence type="ECO:0000256" key="3">
    <source>
        <dbReference type="ARBA" id="ARBA00022679"/>
    </source>
</evidence>
<dbReference type="InterPro" id="IPR050881">
    <property type="entry name" value="LL-DAP_aminotransferase"/>
</dbReference>
<evidence type="ECO:0000256" key="2">
    <source>
        <dbReference type="ARBA" id="ARBA00022576"/>
    </source>
</evidence>
<dbReference type="Gene3D" id="3.40.640.10">
    <property type="entry name" value="Type I PLP-dependent aspartate aminotransferase-like (Major domain)"/>
    <property type="match status" value="1"/>
</dbReference>
<keyword evidence="2 5" id="KW-0032">Aminotransferase</keyword>
<protein>
    <submittedName>
        <fullName evidence="5">Aminotransferase</fullName>
    </submittedName>
</protein>
<dbReference type="PANTHER" id="PTHR42832:SF3">
    <property type="entry name" value="L-GLUTAMINE--4-(METHYLSULFANYL)-2-OXOBUTANOATE AMINOTRANSFERASE"/>
    <property type="match status" value="1"/>
</dbReference>
<comment type="caution">
    <text evidence="5">The sequence shown here is derived from an EMBL/GenBank/DDBJ whole genome shotgun (WGS) entry which is preliminary data.</text>
</comment>
<dbReference type="PANTHER" id="PTHR42832">
    <property type="entry name" value="AMINO ACID AMINOTRANSFERASE"/>
    <property type="match status" value="1"/>
</dbReference>
<reference evidence="5 6" key="1">
    <citation type="submission" date="2018-09" db="EMBL/GenBank/DDBJ databases">
        <title>Genomic Encyclopedia of Archaeal and Bacterial Type Strains, Phase II (KMG-II): from individual species to whole genera.</title>
        <authorList>
            <person name="Goeker M."/>
        </authorList>
    </citation>
    <scope>NUCLEOTIDE SEQUENCE [LARGE SCALE GENOMIC DNA]</scope>
    <source>
        <strain evidence="5 6">DSM 17008</strain>
    </source>
</reference>